<evidence type="ECO:0000313" key="6">
    <source>
        <dbReference type="EMBL" id="DAZ93218.1"/>
    </source>
</evidence>
<evidence type="ECO:0000256" key="2">
    <source>
        <dbReference type="ARBA" id="ARBA00022737"/>
    </source>
</evidence>
<protein>
    <recommendedName>
        <fullName evidence="8">Annexin</fullName>
    </recommendedName>
</protein>
<dbReference type="GO" id="GO:0005509">
    <property type="term" value="F:calcium ion binding"/>
    <property type="evidence" value="ECO:0007669"/>
    <property type="project" value="InterPro"/>
</dbReference>
<name>A0AAV2YIV0_9STRA</name>
<reference evidence="6" key="2">
    <citation type="journal article" date="2023" name="Microbiol Resour">
        <title>Decontamination and Annotation of the Draft Genome Sequence of the Oomycete Lagenidium giganteum ARSEF 373.</title>
        <authorList>
            <person name="Morgan W.R."/>
            <person name="Tartar A."/>
        </authorList>
    </citation>
    <scope>NUCLEOTIDE SEQUENCE</scope>
    <source>
        <strain evidence="6">ARSEF 373</strain>
    </source>
</reference>
<keyword evidence="3" id="KW-0106">Calcium</keyword>
<comment type="caution">
    <text evidence="6">The sequence shown here is derived from an EMBL/GenBank/DDBJ whole genome shotgun (WGS) entry which is preliminary data.</text>
</comment>
<evidence type="ECO:0000313" key="7">
    <source>
        <dbReference type="Proteomes" id="UP001146120"/>
    </source>
</evidence>
<dbReference type="GO" id="GO:0001786">
    <property type="term" value="F:phosphatidylserine binding"/>
    <property type="evidence" value="ECO:0007669"/>
    <property type="project" value="TreeGrafter"/>
</dbReference>
<dbReference type="InterPro" id="IPR018502">
    <property type="entry name" value="Annexin_repeat"/>
</dbReference>
<organism evidence="6 7">
    <name type="scientific">Lagenidium giganteum</name>
    <dbReference type="NCBI Taxonomy" id="4803"/>
    <lineage>
        <taxon>Eukaryota</taxon>
        <taxon>Sar</taxon>
        <taxon>Stramenopiles</taxon>
        <taxon>Oomycota</taxon>
        <taxon>Peronosporomycetes</taxon>
        <taxon>Pythiales</taxon>
        <taxon>Pythiaceae</taxon>
    </lineage>
</organism>
<dbReference type="AlphaFoldDB" id="A0AAV2YIV0"/>
<proteinExistence type="inferred from homology"/>
<dbReference type="PANTHER" id="PTHR10502:SF102">
    <property type="entry name" value="ANNEXIN B11"/>
    <property type="match status" value="1"/>
</dbReference>
<dbReference type="GO" id="GO:0005544">
    <property type="term" value="F:calcium-dependent phospholipid binding"/>
    <property type="evidence" value="ECO:0007669"/>
    <property type="project" value="UniProtKB-KW"/>
</dbReference>
<evidence type="ECO:0000256" key="1">
    <source>
        <dbReference type="ARBA" id="ARBA00007831"/>
    </source>
</evidence>
<evidence type="ECO:0000256" key="4">
    <source>
        <dbReference type="ARBA" id="ARBA00023216"/>
    </source>
</evidence>
<dbReference type="PRINTS" id="PR00196">
    <property type="entry name" value="ANNEXIN"/>
</dbReference>
<dbReference type="InterPro" id="IPR001464">
    <property type="entry name" value="Annexin"/>
</dbReference>
<keyword evidence="5" id="KW-0111">Calcium/phospholipid-binding</keyword>
<dbReference type="Gene3D" id="1.10.220.10">
    <property type="entry name" value="Annexin"/>
    <property type="match status" value="4"/>
</dbReference>
<sequence>MKACKGLGTDEQALIDVLGSKSPEDRSLIAYRYKELYKKELKDLLKSETSGDFGYLLQLVSVPLPEAEAYVLYHACKGAGTSEQLVYPIIMGRTNEEMTILRKAFFDLYNKDLAVLLDSELSGDFRKAVMAALQSPMVEYNSSFHTKAKAEEDAEKLYKAGQGKWGTDEETFIKLLVSSPPKHLAHMNEIYLKKHNNGIKVAVEKEFSGDAKKALLYFVRLSLEPAEFLAEHFESTMKGFGTDEKGLSAALVRYHAYLPAVRNEYVKKYGKSLKDRIHGETSGDYRKLLEALLEAPTSAPALP</sequence>
<dbReference type="EMBL" id="DAKRPA010000335">
    <property type="protein sequence ID" value="DAZ93218.1"/>
    <property type="molecule type" value="Genomic_DNA"/>
</dbReference>
<dbReference type="PANTHER" id="PTHR10502">
    <property type="entry name" value="ANNEXIN"/>
    <property type="match status" value="1"/>
</dbReference>
<dbReference type="SUPFAM" id="SSF47874">
    <property type="entry name" value="Annexin"/>
    <property type="match status" value="1"/>
</dbReference>
<keyword evidence="2" id="KW-0677">Repeat</keyword>
<dbReference type="GO" id="GO:0005886">
    <property type="term" value="C:plasma membrane"/>
    <property type="evidence" value="ECO:0007669"/>
    <property type="project" value="TreeGrafter"/>
</dbReference>
<gene>
    <name evidence="6" type="ORF">N0F65_001570</name>
</gene>
<accession>A0AAV2YIV0</accession>
<dbReference type="GO" id="GO:0005737">
    <property type="term" value="C:cytoplasm"/>
    <property type="evidence" value="ECO:0007669"/>
    <property type="project" value="TreeGrafter"/>
</dbReference>
<dbReference type="SMART" id="SM00335">
    <property type="entry name" value="ANX"/>
    <property type="match status" value="4"/>
</dbReference>
<dbReference type="Proteomes" id="UP001146120">
    <property type="component" value="Unassembled WGS sequence"/>
</dbReference>
<dbReference type="FunFam" id="1.10.220.10:FF:000002">
    <property type="entry name" value="Annexin"/>
    <property type="match status" value="1"/>
</dbReference>
<keyword evidence="7" id="KW-1185">Reference proteome</keyword>
<reference evidence="6" key="1">
    <citation type="submission" date="2022-11" db="EMBL/GenBank/DDBJ databases">
        <authorList>
            <person name="Morgan W.R."/>
            <person name="Tartar A."/>
        </authorList>
    </citation>
    <scope>NUCLEOTIDE SEQUENCE</scope>
    <source>
        <strain evidence="6">ARSEF 373</strain>
    </source>
</reference>
<evidence type="ECO:0008006" key="8">
    <source>
        <dbReference type="Google" id="ProtNLM"/>
    </source>
</evidence>
<dbReference type="InterPro" id="IPR037104">
    <property type="entry name" value="Annexin_sf"/>
</dbReference>
<evidence type="ECO:0000256" key="3">
    <source>
        <dbReference type="ARBA" id="ARBA00022837"/>
    </source>
</evidence>
<keyword evidence="4" id="KW-0041">Annexin</keyword>
<dbReference type="Pfam" id="PF00191">
    <property type="entry name" value="Annexin"/>
    <property type="match status" value="4"/>
</dbReference>
<evidence type="ECO:0000256" key="5">
    <source>
        <dbReference type="ARBA" id="ARBA00023302"/>
    </source>
</evidence>
<dbReference type="PROSITE" id="PS51897">
    <property type="entry name" value="ANNEXIN_2"/>
    <property type="match status" value="4"/>
</dbReference>
<comment type="similarity">
    <text evidence="1">Belongs to the annexin family.</text>
</comment>